<proteinExistence type="predicted"/>
<evidence type="ECO:0000256" key="1">
    <source>
        <dbReference type="SAM" id="SignalP"/>
    </source>
</evidence>
<sequence length="195" mass="22048">MKIQLLTVSALLQSATSQPENSLADVSSLLNPDSSIVKEDDFRQNPKIDDYLNRLIRKIFPELEPVDEPTLQSIREKIDVAVNETGVANITEIFNEMKDSQEVDYTIAKPDSSNEYGGEYDYYPNSGGLDKDDWNIFYDPDVPRGDGRSSVNVAPFQPRQAVVDKFIERKMVKSEVHGNKVMFTIDHSLSSRDDN</sequence>
<feature type="signal peptide" evidence="1">
    <location>
        <begin position="1"/>
        <end position="17"/>
    </location>
</feature>
<keyword evidence="3" id="KW-1185">Reference proteome</keyword>
<evidence type="ECO:0000313" key="2">
    <source>
        <dbReference type="EMBL" id="CAG5096536.1"/>
    </source>
</evidence>
<dbReference type="EMBL" id="OU015569">
    <property type="protein sequence ID" value="CAG5096536.1"/>
    <property type="molecule type" value="Genomic_DNA"/>
</dbReference>
<reference evidence="2 3" key="1">
    <citation type="submission" date="2021-04" db="EMBL/GenBank/DDBJ databases">
        <authorList>
            <person name="Bliznina A."/>
        </authorList>
    </citation>
    <scope>NUCLEOTIDE SEQUENCE [LARGE SCALE GENOMIC DNA]</scope>
</reference>
<gene>
    <name evidence="2" type="ORF">OKIOD_LOCUS6223</name>
</gene>
<protein>
    <submittedName>
        <fullName evidence="2">Oidioi.mRNA.OKI2018_I69.XSR.g14665.t1.cds</fullName>
    </submittedName>
</protein>
<feature type="chain" id="PRO_5046615391" evidence="1">
    <location>
        <begin position="18"/>
        <end position="195"/>
    </location>
</feature>
<keyword evidence="1" id="KW-0732">Signal</keyword>
<name>A0ABN7SGS4_OIKDI</name>
<dbReference type="Proteomes" id="UP001158576">
    <property type="component" value="Chromosome XSR"/>
</dbReference>
<evidence type="ECO:0000313" key="3">
    <source>
        <dbReference type="Proteomes" id="UP001158576"/>
    </source>
</evidence>
<accession>A0ABN7SGS4</accession>
<organism evidence="2 3">
    <name type="scientific">Oikopleura dioica</name>
    <name type="common">Tunicate</name>
    <dbReference type="NCBI Taxonomy" id="34765"/>
    <lineage>
        <taxon>Eukaryota</taxon>
        <taxon>Metazoa</taxon>
        <taxon>Chordata</taxon>
        <taxon>Tunicata</taxon>
        <taxon>Appendicularia</taxon>
        <taxon>Copelata</taxon>
        <taxon>Oikopleuridae</taxon>
        <taxon>Oikopleura</taxon>
    </lineage>
</organism>